<dbReference type="RefSeq" id="WP_145445416.1">
    <property type="nucleotide sequence ID" value="NZ_CP036280.1"/>
</dbReference>
<sequence length="423" mass="46408">MTPVISIFGIVFLSLLLAGTVLVVVFALIAFARFFGPPARRPDESAAREVNPRVFLAILSVATIIFVGIGAAAFIGDNRQNVATPTQPQPFTAVLPASIEETVPSAWDPVINDTVLLDPFTSRQDAVESLALRLTTLIEINPTEQPASYRVVSFTDHLDPRHATAQNDTAIAFAKAFQRINHDFIRVEFTLAPPAQADSDHIIQIVTGRQEQTGLKTISLAMKHEHGVIALSNEWTDAPWFLPDGDIQQCGLIEHPDGTTTLHGIYRTPRLAATKAEALDEAFAAAAADLGDRYAASENTRKNLQQTLHQHLHDTSEAISNVLTQTISRHYGQVYRTAVEIHLDLNTILDAATQLEQRNLDNDRDVKFTWFAVIALAGGIFLVYILLNIATQGYFGYTLTSVTFILIALAFGLALLRHLQTVQ</sequence>
<organism evidence="2 3">
    <name type="scientific">Mucisphaera calidilacus</name>
    <dbReference type="NCBI Taxonomy" id="2527982"/>
    <lineage>
        <taxon>Bacteria</taxon>
        <taxon>Pseudomonadati</taxon>
        <taxon>Planctomycetota</taxon>
        <taxon>Phycisphaerae</taxon>
        <taxon>Phycisphaerales</taxon>
        <taxon>Phycisphaeraceae</taxon>
        <taxon>Mucisphaera</taxon>
    </lineage>
</organism>
<dbReference type="Proteomes" id="UP000320386">
    <property type="component" value="Chromosome"/>
</dbReference>
<evidence type="ECO:0000256" key="1">
    <source>
        <dbReference type="SAM" id="Phobius"/>
    </source>
</evidence>
<keyword evidence="1" id="KW-0812">Transmembrane</keyword>
<dbReference type="EMBL" id="CP036280">
    <property type="protein sequence ID" value="QDU71261.1"/>
    <property type="molecule type" value="Genomic_DNA"/>
</dbReference>
<keyword evidence="3" id="KW-1185">Reference proteome</keyword>
<evidence type="ECO:0000313" key="2">
    <source>
        <dbReference type="EMBL" id="QDU71261.1"/>
    </source>
</evidence>
<dbReference type="KEGG" id="mcad:Pan265_11100"/>
<dbReference type="AlphaFoldDB" id="A0A518BWC7"/>
<feature type="transmembrane region" description="Helical" evidence="1">
    <location>
        <begin position="393"/>
        <end position="416"/>
    </location>
</feature>
<keyword evidence="1" id="KW-0472">Membrane</keyword>
<gene>
    <name evidence="2" type="ORF">Pan265_11100</name>
</gene>
<protein>
    <submittedName>
        <fullName evidence="2">Uncharacterized protein</fullName>
    </submittedName>
</protein>
<reference evidence="2 3" key="1">
    <citation type="submission" date="2019-02" db="EMBL/GenBank/DDBJ databases">
        <title>Deep-cultivation of Planctomycetes and their phenomic and genomic characterization uncovers novel biology.</title>
        <authorList>
            <person name="Wiegand S."/>
            <person name="Jogler M."/>
            <person name="Boedeker C."/>
            <person name="Pinto D."/>
            <person name="Vollmers J."/>
            <person name="Rivas-Marin E."/>
            <person name="Kohn T."/>
            <person name="Peeters S.H."/>
            <person name="Heuer A."/>
            <person name="Rast P."/>
            <person name="Oberbeckmann S."/>
            <person name="Bunk B."/>
            <person name="Jeske O."/>
            <person name="Meyerdierks A."/>
            <person name="Storesund J.E."/>
            <person name="Kallscheuer N."/>
            <person name="Luecker S."/>
            <person name="Lage O.M."/>
            <person name="Pohl T."/>
            <person name="Merkel B.J."/>
            <person name="Hornburger P."/>
            <person name="Mueller R.-W."/>
            <person name="Bruemmer F."/>
            <person name="Labrenz M."/>
            <person name="Spormann A.M."/>
            <person name="Op den Camp H."/>
            <person name="Overmann J."/>
            <person name="Amann R."/>
            <person name="Jetten M.S.M."/>
            <person name="Mascher T."/>
            <person name="Medema M.H."/>
            <person name="Devos D.P."/>
            <person name="Kaster A.-K."/>
            <person name="Ovreas L."/>
            <person name="Rohde M."/>
            <person name="Galperin M.Y."/>
            <person name="Jogler C."/>
        </authorList>
    </citation>
    <scope>NUCLEOTIDE SEQUENCE [LARGE SCALE GENOMIC DNA]</scope>
    <source>
        <strain evidence="2 3">Pan265</strain>
    </source>
</reference>
<name>A0A518BWC7_9BACT</name>
<feature type="transmembrane region" description="Helical" evidence="1">
    <location>
        <begin position="7"/>
        <end position="34"/>
    </location>
</feature>
<evidence type="ECO:0000313" key="3">
    <source>
        <dbReference type="Proteomes" id="UP000320386"/>
    </source>
</evidence>
<proteinExistence type="predicted"/>
<feature type="transmembrane region" description="Helical" evidence="1">
    <location>
        <begin position="368"/>
        <end position="387"/>
    </location>
</feature>
<accession>A0A518BWC7</accession>
<feature type="transmembrane region" description="Helical" evidence="1">
    <location>
        <begin position="54"/>
        <end position="75"/>
    </location>
</feature>
<keyword evidence="1" id="KW-1133">Transmembrane helix</keyword>